<feature type="repeat" description="TPR" evidence="1">
    <location>
        <begin position="208"/>
        <end position="241"/>
    </location>
</feature>
<sequence>MKKALVVAGTAATGAVGLALLAPVGLFAREHVSPTARPYDLSSVPVQIGRAQTYLRQRPSDARVWAELGSDYVEQARLSGDPVYYAKAGGALRRSLSLDPHRNTDAFIGMGALAVAQHRFAAGERLARTAQRLDPHRWSAYGVLGDAAIELGDYRGAERLLERMLQLRPGVASFTRAAHLLELKGDTRKAFDALHRAAHTAATPQDVSYCHFRLGELSWNTGRTAQALDEYGRALNATPGNPYALAGQARAEAAVGRTDEAVADYTKATSRLPSPQFLLELGELQLARHQPQEAARQFELLAAQERILHAKGVVDDLTIGRYEADHGDPRSAVRHLKAEWDRRQTVDVADALAWALHRAGKDRDALVRARWSMRLGGRTAPQVFHLGEIERSLRMRAAAARHLRQALAINPAFSPLYADQARQDLSGSGSSAR</sequence>
<dbReference type="EMBL" id="JAGEOJ010000008">
    <property type="protein sequence ID" value="MBO2449636.1"/>
    <property type="molecule type" value="Genomic_DNA"/>
</dbReference>
<dbReference type="Gene3D" id="1.25.40.10">
    <property type="entry name" value="Tetratricopeptide repeat domain"/>
    <property type="match status" value="2"/>
</dbReference>
<keyword evidence="1" id="KW-0802">TPR repeat</keyword>
<dbReference type="PANTHER" id="PTHR12558:SF33">
    <property type="entry name" value="BLL7664 PROTEIN"/>
    <property type="match status" value="1"/>
</dbReference>
<comment type="caution">
    <text evidence="2">The sequence shown here is derived from an EMBL/GenBank/DDBJ whole genome shotgun (WGS) entry which is preliminary data.</text>
</comment>
<dbReference type="Proteomes" id="UP000669179">
    <property type="component" value="Unassembled WGS sequence"/>
</dbReference>
<dbReference type="PROSITE" id="PS50005">
    <property type="entry name" value="TPR"/>
    <property type="match status" value="2"/>
</dbReference>
<accession>A0A939PBL0</accession>
<dbReference type="InterPro" id="IPR019734">
    <property type="entry name" value="TPR_rpt"/>
</dbReference>
<dbReference type="AlphaFoldDB" id="A0A939PBL0"/>
<feature type="repeat" description="TPR" evidence="1">
    <location>
        <begin position="138"/>
        <end position="171"/>
    </location>
</feature>
<gene>
    <name evidence="2" type="ORF">J4573_21220</name>
</gene>
<dbReference type="SMART" id="SM00028">
    <property type="entry name" value="TPR"/>
    <property type="match status" value="5"/>
</dbReference>
<protein>
    <submittedName>
        <fullName evidence="2">Tetratricopeptide repeat protein</fullName>
    </submittedName>
</protein>
<name>A0A939PBL0_9ACTN</name>
<dbReference type="RefSeq" id="WP_208257514.1">
    <property type="nucleotide sequence ID" value="NZ_JAGEOJ010000008.1"/>
</dbReference>
<dbReference type="SUPFAM" id="SSF48452">
    <property type="entry name" value="TPR-like"/>
    <property type="match status" value="1"/>
</dbReference>
<dbReference type="InterPro" id="IPR011990">
    <property type="entry name" value="TPR-like_helical_dom_sf"/>
</dbReference>
<evidence type="ECO:0000256" key="1">
    <source>
        <dbReference type="PROSITE-ProRule" id="PRU00339"/>
    </source>
</evidence>
<dbReference type="PANTHER" id="PTHR12558">
    <property type="entry name" value="CELL DIVISION CYCLE 16,23,27"/>
    <property type="match status" value="1"/>
</dbReference>
<reference evidence="2" key="1">
    <citation type="submission" date="2021-03" db="EMBL/GenBank/DDBJ databases">
        <authorList>
            <person name="Kanchanasin P."/>
            <person name="Saeng-In P."/>
            <person name="Phongsopitanun W."/>
            <person name="Yuki M."/>
            <person name="Kudo T."/>
            <person name="Ohkuma M."/>
            <person name="Tanasupawat S."/>
        </authorList>
    </citation>
    <scope>NUCLEOTIDE SEQUENCE</scope>
    <source>
        <strain evidence="2">GKU 128</strain>
    </source>
</reference>
<dbReference type="Pfam" id="PF13432">
    <property type="entry name" value="TPR_16"/>
    <property type="match status" value="2"/>
</dbReference>
<organism evidence="2 3">
    <name type="scientific">Actinomadura barringtoniae</name>
    <dbReference type="NCBI Taxonomy" id="1427535"/>
    <lineage>
        <taxon>Bacteria</taxon>
        <taxon>Bacillati</taxon>
        <taxon>Actinomycetota</taxon>
        <taxon>Actinomycetes</taxon>
        <taxon>Streptosporangiales</taxon>
        <taxon>Thermomonosporaceae</taxon>
        <taxon>Actinomadura</taxon>
    </lineage>
</organism>
<evidence type="ECO:0000313" key="2">
    <source>
        <dbReference type="EMBL" id="MBO2449636.1"/>
    </source>
</evidence>
<proteinExistence type="predicted"/>
<keyword evidence="3" id="KW-1185">Reference proteome</keyword>
<evidence type="ECO:0000313" key="3">
    <source>
        <dbReference type="Proteomes" id="UP000669179"/>
    </source>
</evidence>